<evidence type="ECO:0000313" key="2">
    <source>
        <dbReference type="EMBL" id="OLP08523.1"/>
    </source>
</evidence>
<accession>A0A1Q8YKN4</accession>
<keyword evidence="3" id="KW-1185">Reference proteome</keyword>
<keyword evidence="1" id="KW-0812">Transmembrane</keyword>
<keyword evidence="1" id="KW-1133">Transmembrane helix</keyword>
<feature type="transmembrane region" description="Helical" evidence="1">
    <location>
        <begin position="15"/>
        <end position="35"/>
    </location>
</feature>
<name>A0A1Q8YKN4_9BURK</name>
<dbReference type="RefSeq" id="WP_083633700.1">
    <property type="nucleotide sequence ID" value="NZ_MSYM01000001.1"/>
</dbReference>
<dbReference type="Proteomes" id="UP000185911">
    <property type="component" value="Unassembled WGS sequence"/>
</dbReference>
<proteinExistence type="predicted"/>
<dbReference type="AlphaFoldDB" id="A0A1Q8YKN4"/>
<evidence type="ECO:0000256" key="1">
    <source>
        <dbReference type="SAM" id="Phobius"/>
    </source>
</evidence>
<dbReference type="EMBL" id="MSYM01000001">
    <property type="protein sequence ID" value="OLP08523.1"/>
    <property type="molecule type" value="Genomic_DNA"/>
</dbReference>
<gene>
    <name evidence="2" type="ORF">BLL52_0130</name>
</gene>
<keyword evidence="1" id="KW-0472">Membrane</keyword>
<comment type="caution">
    <text evidence="2">The sequence shown here is derived from an EMBL/GenBank/DDBJ whole genome shotgun (WGS) entry which is preliminary data.</text>
</comment>
<evidence type="ECO:0000313" key="3">
    <source>
        <dbReference type="Proteomes" id="UP000185911"/>
    </source>
</evidence>
<organism evidence="2 3">
    <name type="scientific">Rhodoferax antarcticus ANT.BR</name>
    <dbReference type="NCBI Taxonomy" id="1111071"/>
    <lineage>
        <taxon>Bacteria</taxon>
        <taxon>Pseudomonadati</taxon>
        <taxon>Pseudomonadota</taxon>
        <taxon>Betaproteobacteria</taxon>
        <taxon>Burkholderiales</taxon>
        <taxon>Comamonadaceae</taxon>
        <taxon>Rhodoferax</taxon>
    </lineage>
</organism>
<sequence length="59" mass="6624">MIEPALTVKKKIKPFWSPVWAGIALGLVLLLTFFTHGSRAWRYWRQHPRDGVAGYAGGA</sequence>
<protein>
    <submittedName>
        <fullName evidence="2">Putative transporter protein</fullName>
    </submittedName>
</protein>
<reference evidence="2 3" key="1">
    <citation type="submission" date="2017-01" db="EMBL/GenBank/DDBJ databases">
        <title>Genome sequence of Rhodoferax antarcticus ANT.BR, a psychrophilic purple nonsulfur bacterium from an Antarctic microbial mat.</title>
        <authorList>
            <person name="Baker J."/>
            <person name="Riester C."/>
            <person name="Skinner B."/>
            <person name="Newell A."/>
            <person name="Swingley W."/>
            <person name="Madigan M."/>
            <person name="Jung D."/>
            <person name="Asao M."/>
            <person name="Chen M."/>
            <person name="Loughlin P."/>
            <person name="Pan H."/>
            <person name="Lin S."/>
            <person name="Li N."/>
            <person name="Shaw J."/>
            <person name="Prado M."/>
            <person name="Sherman C."/>
            <person name="Li X."/>
            <person name="Tang J."/>
            <person name="Blankenship R."/>
            <person name="Zhao T."/>
            <person name="Touchman J."/>
            <person name="Sattley M."/>
        </authorList>
    </citation>
    <scope>NUCLEOTIDE SEQUENCE [LARGE SCALE GENOMIC DNA]</scope>
    <source>
        <strain evidence="2 3">ANT.BR</strain>
    </source>
</reference>